<organism evidence="1 2">
    <name type="scientific">Vibrio crassostreae</name>
    <dbReference type="NCBI Taxonomy" id="246167"/>
    <lineage>
        <taxon>Bacteria</taxon>
        <taxon>Pseudomonadati</taxon>
        <taxon>Pseudomonadota</taxon>
        <taxon>Gammaproteobacteria</taxon>
        <taxon>Vibrionales</taxon>
        <taxon>Vibrionaceae</taxon>
        <taxon>Vibrio</taxon>
    </lineage>
</organism>
<dbReference type="AlphaFoldDB" id="A0A822MSB2"/>
<sequence length="67" mass="7373">MNERKSAPVGSGKVELAFWVIAVIDKVVFGLDFHWANSLQGASLNKYIFVQASSMDWAKRCSPLVSA</sequence>
<comment type="caution">
    <text evidence="1">The sequence shown here is derived from an EMBL/GenBank/DDBJ whole genome shotgun (WGS) entry which is preliminary data.</text>
</comment>
<accession>A0A822MSB2</accession>
<reference evidence="2" key="1">
    <citation type="submission" date="2014-06" db="EMBL/GenBank/DDBJ databases">
        <authorList>
            <person name="Le Roux Frederique"/>
        </authorList>
    </citation>
    <scope>NUCLEOTIDE SEQUENCE [LARGE SCALE GENOMIC DNA]</scope>
    <source>
        <strain evidence="2">J5-5</strain>
    </source>
</reference>
<evidence type="ECO:0000313" key="1">
    <source>
        <dbReference type="EMBL" id="CDS98103.1"/>
    </source>
</evidence>
<evidence type="ECO:0000313" key="2">
    <source>
        <dbReference type="Proteomes" id="UP000049495"/>
    </source>
</evidence>
<gene>
    <name evidence="1" type="ORF">VCR5J5_130004</name>
</gene>
<dbReference type="Proteomes" id="UP000049495">
    <property type="component" value="Unassembled WGS sequence"/>
</dbReference>
<dbReference type="EMBL" id="CCJV01000035">
    <property type="protein sequence ID" value="CDS98103.1"/>
    <property type="molecule type" value="Genomic_DNA"/>
</dbReference>
<protein>
    <submittedName>
        <fullName evidence="1">Uncharacterized protein</fullName>
    </submittedName>
</protein>
<name>A0A822MSB2_9VIBR</name>
<proteinExistence type="predicted"/>